<dbReference type="Proteomes" id="UP000531561">
    <property type="component" value="Unassembled WGS sequence"/>
</dbReference>
<evidence type="ECO:0000313" key="2">
    <source>
        <dbReference type="Proteomes" id="UP000531561"/>
    </source>
</evidence>
<reference evidence="1 2" key="1">
    <citation type="journal article" date="2020" name="Phytopathology">
        <title>A high-quality genome resource of Botrytis fragariae, a new and rapidly spreading fungal pathogen causing strawberry gray mold in the U.S.A.</title>
        <authorList>
            <person name="Wu Y."/>
            <person name="Saski C.A."/>
            <person name="Schnabel G."/>
            <person name="Xiao S."/>
            <person name="Hu M."/>
        </authorList>
    </citation>
    <scope>NUCLEOTIDE SEQUENCE [LARGE SCALE GENOMIC DNA]</scope>
    <source>
        <strain evidence="1 2">BVB16</strain>
    </source>
</reference>
<proteinExistence type="predicted"/>
<dbReference type="AlphaFoldDB" id="A0A8H6EJG1"/>
<name>A0A8H6EJG1_9HELO</name>
<dbReference type="RefSeq" id="XP_037193071.1">
    <property type="nucleotide sequence ID" value="XM_037334537.1"/>
</dbReference>
<comment type="caution">
    <text evidence="1">The sequence shown here is derived from an EMBL/GenBank/DDBJ whole genome shotgun (WGS) entry which is preliminary data.</text>
</comment>
<accession>A0A8H6EJG1</accession>
<sequence>MHQGTLQLFYERRRFECSGRRLFHRPCEGPSKSLYRKNQFRAQKFVSFIQVKPYCQKYSPLRNLKHLNLEILWSTDLDSNVEEYH</sequence>
<evidence type="ECO:0000313" key="1">
    <source>
        <dbReference type="EMBL" id="KAF5874125.1"/>
    </source>
</evidence>
<protein>
    <submittedName>
        <fullName evidence="1">Uncharacterized protein</fullName>
    </submittedName>
</protein>
<organism evidence="1 2">
    <name type="scientific">Botrytis fragariae</name>
    <dbReference type="NCBI Taxonomy" id="1964551"/>
    <lineage>
        <taxon>Eukaryota</taxon>
        <taxon>Fungi</taxon>
        <taxon>Dikarya</taxon>
        <taxon>Ascomycota</taxon>
        <taxon>Pezizomycotina</taxon>
        <taxon>Leotiomycetes</taxon>
        <taxon>Helotiales</taxon>
        <taxon>Sclerotiniaceae</taxon>
        <taxon>Botrytis</taxon>
    </lineage>
</organism>
<dbReference type="GeneID" id="59258229"/>
<gene>
    <name evidence="1" type="ORF">Bfra_004132</name>
</gene>
<keyword evidence="2" id="KW-1185">Reference proteome</keyword>
<dbReference type="OrthoDB" id="10493809at2759"/>
<dbReference type="EMBL" id="JABFCT010000007">
    <property type="protein sequence ID" value="KAF5874125.1"/>
    <property type="molecule type" value="Genomic_DNA"/>
</dbReference>